<dbReference type="InterPro" id="IPR051276">
    <property type="entry name" value="Saccharopine_DH-like_oxidrdct"/>
</dbReference>
<dbReference type="InterPro" id="IPR036291">
    <property type="entry name" value="NAD(P)-bd_dom_sf"/>
</dbReference>
<dbReference type="EMBL" id="CP110615">
    <property type="protein sequence ID" value="UZJ26245.1"/>
    <property type="molecule type" value="Genomic_DNA"/>
</dbReference>
<name>A0ABY6P3K1_9NOCA</name>
<dbReference type="PANTHER" id="PTHR12286">
    <property type="entry name" value="SACCHAROPINE DEHYDROGENASE-LIKE OXIDOREDUCTASE"/>
    <property type="match status" value="1"/>
</dbReference>
<dbReference type="Gene3D" id="3.40.50.720">
    <property type="entry name" value="NAD(P)-binding Rossmann-like Domain"/>
    <property type="match status" value="1"/>
</dbReference>
<evidence type="ECO:0000313" key="3">
    <source>
        <dbReference type="Proteomes" id="UP001164965"/>
    </source>
</evidence>
<dbReference type="InterPro" id="IPR005097">
    <property type="entry name" value="Sacchrp_dh_NADP-bd"/>
</dbReference>
<dbReference type="Proteomes" id="UP001164965">
    <property type="component" value="Chromosome"/>
</dbReference>
<dbReference type="RefSeq" id="WP_265384349.1">
    <property type="nucleotide sequence ID" value="NZ_CP110615.1"/>
</dbReference>
<reference evidence="2" key="1">
    <citation type="submission" date="2022-10" db="EMBL/GenBank/DDBJ databases">
        <title>Rhodococcus sp.75.</title>
        <authorList>
            <person name="Sun M."/>
        </authorList>
    </citation>
    <scope>NUCLEOTIDE SEQUENCE</scope>
    <source>
        <strain evidence="2">75</strain>
    </source>
</reference>
<keyword evidence="3" id="KW-1185">Reference proteome</keyword>
<evidence type="ECO:0000313" key="2">
    <source>
        <dbReference type="EMBL" id="UZJ26245.1"/>
    </source>
</evidence>
<dbReference type="PANTHER" id="PTHR12286:SF5">
    <property type="entry name" value="SACCHAROPINE DEHYDROGENASE-LIKE OXIDOREDUCTASE"/>
    <property type="match status" value="1"/>
</dbReference>
<accession>A0ABY6P3K1</accession>
<organism evidence="2 3">
    <name type="scientific">Rhodococcus antarcticus</name>
    <dbReference type="NCBI Taxonomy" id="2987751"/>
    <lineage>
        <taxon>Bacteria</taxon>
        <taxon>Bacillati</taxon>
        <taxon>Actinomycetota</taxon>
        <taxon>Actinomycetes</taxon>
        <taxon>Mycobacteriales</taxon>
        <taxon>Nocardiaceae</taxon>
        <taxon>Rhodococcus</taxon>
    </lineage>
</organism>
<dbReference type="SUPFAM" id="SSF51735">
    <property type="entry name" value="NAD(P)-binding Rossmann-fold domains"/>
    <property type="match status" value="1"/>
</dbReference>
<evidence type="ECO:0000259" key="1">
    <source>
        <dbReference type="Pfam" id="PF03435"/>
    </source>
</evidence>
<protein>
    <submittedName>
        <fullName evidence="2">Saccharopine dehydrogenase NADP-binding domain-containing protein</fullName>
    </submittedName>
</protein>
<feature type="domain" description="Saccharopine dehydrogenase NADP binding" evidence="1">
    <location>
        <begin position="10"/>
        <end position="111"/>
    </location>
</feature>
<proteinExistence type="predicted"/>
<sequence length="415" mass="42639">MTTRDLDLVLHGATGFVGALTAAHLAAAAPAGTRIALSGRSAKKLRAVRDALGPAAAGWELVVADATDQDALDELARRTTAVITTVGPYAAHGMPLARACARAGTHYGDLTGEPLFVRRCIDELDATAVASGARIVSSCGFDSVPSDLSVLLLHQRVAADAAGSLGDTTMVAVAKGGVSGGTIASGRGQMAAVAADPSLGAVLADPYTLSPDRAREPDLGPQSDRALQRAATIDPSLTGWVASFLMAYHNTRIVRRSAALLDWSYGPTFRYREVMSTGSSFAAPVLAAGMAGALAGYDLLGPLVSRGVGLKVLDRVAPKPGTGPDEATREGGYFTLRTYTRTTTGDRYRATFAAQGDPGYKATAVLLGEAGLALALDGERLPVAAGVLTPATALGEVLADRLRAAGMTITVDRLR</sequence>
<gene>
    <name evidence="2" type="ORF">RHODO2019_07505</name>
</gene>
<dbReference type="Pfam" id="PF03435">
    <property type="entry name" value="Sacchrp_dh_NADP"/>
    <property type="match status" value="1"/>
</dbReference>